<proteinExistence type="predicted"/>
<reference evidence="2 3" key="1">
    <citation type="submission" date="2018-12" db="EMBL/GenBank/DDBJ databases">
        <authorList>
            <person name="Toschakov S.V."/>
        </authorList>
    </citation>
    <scope>NUCLEOTIDE SEQUENCE [LARGE SCALE GENOMIC DNA]</scope>
    <source>
        <strain evidence="2 3">GM2012</strain>
    </source>
</reference>
<feature type="compositionally biased region" description="Low complexity" evidence="1">
    <location>
        <begin position="17"/>
        <end position="31"/>
    </location>
</feature>
<comment type="caution">
    <text evidence="2">The sequence shown here is derived from an EMBL/GenBank/DDBJ whole genome shotgun (WGS) entry which is preliminary data.</text>
</comment>
<evidence type="ECO:0000256" key="1">
    <source>
        <dbReference type="SAM" id="MobiDB-lite"/>
    </source>
</evidence>
<organism evidence="2 3">
    <name type="scientific">Tautonia sociabilis</name>
    <dbReference type="NCBI Taxonomy" id="2080755"/>
    <lineage>
        <taxon>Bacteria</taxon>
        <taxon>Pseudomonadati</taxon>
        <taxon>Planctomycetota</taxon>
        <taxon>Planctomycetia</taxon>
        <taxon>Isosphaerales</taxon>
        <taxon>Isosphaeraceae</taxon>
        <taxon>Tautonia</taxon>
    </lineage>
</organism>
<feature type="region of interest" description="Disordered" evidence="1">
    <location>
        <begin position="1"/>
        <end position="95"/>
    </location>
</feature>
<evidence type="ECO:0000313" key="2">
    <source>
        <dbReference type="EMBL" id="RUL85703.1"/>
    </source>
</evidence>
<name>A0A432MGD1_9BACT</name>
<reference evidence="2 3" key="2">
    <citation type="submission" date="2019-01" db="EMBL/GenBank/DDBJ databases">
        <title>Tautonia sociabilis, a novel thermotolerant planctomycete of Isosphaeraceae family, isolated from a 4000 m deep subterranean habitat.</title>
        <authorList>
            <person name="Kovaleva O.L."/>
            <person name="Elcheninov A.G."/>
            <person name="Van Heerden E."/>
            <person name="Toshchakov S.V."/>
            <person name="Novikov A."/>
            <person name="Bonch-Osmolovskaya E.A."/>
            <person name="Kublanov I.V."/>
        </authorList>
    </citation>
    <scope>NUCLEOTIDE SEQUENCE [LARGE SCALE GENOMIC DNA]</scope>
    <source>
        <strain evidence="2 3">GM2012</strain>
    </source>
</reference>
<dbReference type="AlphaFoldDB" id="A0A432MGD1"/>
<dbReference type="EMBL" id="RYZH01000037">
    <property type="protein sequence ID" value="RUL85703.1"/>
    <property type="molecule type" value="Genomic_DNA"/>
</dbReference>
<keyword evidence="3" id="KW-1185">Reference proteome</keyword>
<evidence type="ECO:0000313" key="3">
    <source>
        <dbReference type="Proteomes" id="UP000280296"/>
    </source>
</evidence>
<dbReference type="RefSeq" id="WP_126726790.1">
    <property type="nucleotide sequence ID" value="NZ_RYZH01000037.1"/>
</dbReference>
<accession>A0A432MGD1</accession>
<dbReference type="Proteomes" id="UP000280296">
    <property type="component" value="Unassembled WGS sequence"/>
</dbReference>
<gene>
    <name evidence="2" type="ORF">TsocGM_17670</name>
</gene>
<sequence length="95" mass="9696">MRTIPGSILSGGRSGQPSASGAGADPDAAPDTRANTRRATIAPFQRSRAGPASSPPEVNTRNGQEAKRCGLGSVRSAPAPRRLGYRPAQRATSGV</sequence>
<protein>
    <submittedName>
        <fullName evidence="2">Uncharacterized protein</fullName>
    </submittedName>
</protein>